<dbReference type="InterPro" id="IPR045851">
    <property type="entry name" value="AMP-bd_C_sf"/>
</dbReference>
<keyword evidence="5" id="KW-1185">Reference proteome</keyword>
<evidence type="ECO:0000313" key="4">
    <source>
        <dbReference type="EMBL" id="PWB03400.1"/>
    </source>
</evidence>
<evidence type="ECO:0000256" key="2">
    <source>
        <dbReference type="ARBA" id="ARBA00022598"/>
    </source>
</evidence>
<dbReference type="InterPro" id="IPR000873">
    <property type="entry name" value="AMP-dep_synth/lig_dom"/>
</dbReference>
<gene>
    <name evidence="4" type="ORF">C5O23_03155</name>
</gene>
<dbReference type="AlphaFoldDB" id="A0A2V1IRG2"/>
<dbReference type="GO" id="GO:0031956">
    <property type="term" value="F:medium-chain fatty acid-CoA ligase activity"/>
    <property type="evidence" value="ECO:0007669"/>
    <property type="project" value="TreeGrafter"/>
</dbReference>
<dbReference type="GeneID" id="82525348"/>
<protein>
    <submittedName>
        <fullName evidence="4">AMP-dependent synthetase</fullName>
    </submittedName>
</protein>
<dbReference type="Pfam" id="PF00501">
    <property type="entry name" value="AMP-binding"/>
    <property type="match status" value="1"/>
</dbReference>
<evidence type="ECO:0000256" key="1">
    <source>
        <dbReference type="ARBA" id="ARBA00006432"/>
    </source>
</evidence>
<dbReference type="GO" id="GO:0006631">
    <property type="term" value="P:fatty acid metabolic process"/>
    <property type="evidence" value="ECO:0007669"/>
    <property type="project" value="TreeGrafter"/>
</dbReference>
<evidence type="ECO:0000259" key="3">
    <source>
        <dbReference type="Pfam" id="PF00501"/>
    </source>
</evidence>
<name>A0A2V1IRG2_9BACT</name>
<reference evidence="5" key="1">
    <citation type="submission" date="2018-02" db="EMBL/GenBank/DDBJ databases">
        <authorList>
            <person name="Clavel T."/>
            <person name="Strowig T."/>
        </authorList>
    </citation>
    <scope>NUCLEOTIDE SEQUENCE [LARGE SCALE GENOMIC DNA]</scope>
    <source>
        <strain evidence="5">DSM 103720</strain>
    </source>
</reference>
<dbReference type="Gene3D" id="3.40.50.12780">
    <property type="entry name" value="N-terminal domain of ligase-like"/>
    <property type="match status" value="1"/>
</dbReference>
<dbReference type="Gene3D" id="3.30.300.30">
    <property type="match status" value="1"/>
</dbReference>
<dbReference type="EMBL" id="PUEC01000005">
    <property type="protein sequence ID" value="PWB03400.1"/>
    <property type="molecule type" value="Genomic_DNA"/>
</dbReference>
<keyword evidence="2" id="KW-0436">Ligase</keyword>
<dbReference type="RefSeq" id="WP_107031510.1">
    <property type="nucleotide sequence ID" value="NZ_PUEC01000005.1"/>
</dbReference>
<proteinExistence type="inferred from homology"/>
<organism evidence="4 5">
    <name type="scientific">Duncaniella muris</name>
    <dbReference type="NCBI Taxonomy" id="2094150"/>
    <lineage>
        <taxon>Bacteria</taxon>
        <taxon>Pseudomonadati</taxon>
        <taxon>Bacteroidota</taxon>
        <taxon>Bacteroidia</taxon>
        <taxon>Bacteroidales</taxon>
        <taxon>Muribaculaceae</taxon>
        <taxon>Duncaniella</taxon>
    </lineage>
</organism>
<sequence length="320" mass="35448">METILTPEAKKFIEEWNSPTPYVTARTSGSTGTPKEIRLLKTDMRASAKATIKFFGLHSRSWLHLPLSPDYIAGKMQIVRALESGATLTVEDATNRPLSGLSLNTGRRISLLPVVPSQVCGVLSSGFTDRIDNMIIGGAPLAPADEQRIIDSGIPSFATYGMTETCSHVALRRLGSECFSALPRFRFSADPRGCLVINSETMSFGQLVTNDIVELDSPQAFRWRGRFDNVINSGGLKISPEEIEKKIAHLFPDGTNFYIASRRSERWGEEAVLVTDLREPADNLINLIETEVGHLRAPKALIFDPDIQRTSSKKIIRRKF</sequence>
<dbReference type="SUPFAM" id="SSF56801">
    <property type="entry name" value="Acetyl-CoA synthetase-like"/>
    <property type="match status" value="1"/>
</dbReference>
<dbReference type="InterPro" id="IPR042099">
    <property type="entry name" value="ANL_N_sf"/>
</dbReference>
<feature type="domain" description="AMP-dependent synthetase/ligase" evidence="3">
    <location>
        <begin position="26"/>
        <end position="171"/>
    </location>
</feature>
<accession>A0A2V1IRG2</accession>
<dbReference type="Proteomes" id="UP000244905">
    <property type="component" value="Unassembled WGS sequence"/>
</dbReference>
<comment type="caution">
    <text evidence="4">The sequence shown here is derived from an EMBL/GenBank/DDBJ whole genome shotgun (WGS) entry which is preliminary data.</text>
</comment>
<dbReference type="PANTHER" id="PTHR43201:SF5">
    <property type="entry name" value="MEDIUM-CHAIN ACYL-COA LIGASE ACSF2, MITOCHONDRIAL"/>
    <property type="match status" value="1"/>
</dbReference>
<evidence type="ECO:0000313" key="5">
    <source>
        <dbReference type="Proteomes" id="UP000244905"/>
    </source>
</evidence>
<comment type="similarity">
    <text evidence="1">Belongs to the ATP-dependent AMP-binding enzyme family.</text>
</comment>
<dbReference type="PANTHER" id="PTHR43201">
    <property type="entry name" value="ACYL-COA SYNTHETASE"/>
    <property type="match status" value="1"/>
</dbReference>